<feature type="domain" description="Amidohydrolase-related" evidence="1">
    <location>
        <begin position="5"/>
        <end position="259"/>
    </location>
</feature>
<dbReference type="InterPro" id="IPR052358">
    <property type="entry name" value="Aro_Compnd_Degr_Hydrolases"/>
</dbReference>
<accession>A0ABX5Y7H7</accession>
<keyword evidence="3" id="KW-1185">Reference proteome</keyword>
<gene>
    <name evidence="2" type="ORF">FQA45_06955</name>
</gene>
<dbReference type="Gene3D" id="3.20.20.140">
    <property type="entry name" value="Metal-dependent hydrolases"/>
    <property type="match status" value="1"/>
</dbReference>
<dbReference type="EMBL" id="CP042260">
    <property type="protein sequence ID" value="QDY66069.1"/>
    <property type="molecule type" value="Genomic_DNA"/>
</dbReference>
<dbReference type="InterPro" id="IPR032466">
    <property type="entry name" value="Metal_Hydrolase"/>
</dbReference>
<proteinExistence type="predicted"/>
<dbReference type="SUPFAM" id="SSF51556">
    <property type="entry name" value="Metallo-dependent hydrolases"/>
    <property type="match status" value="1"/>
</dbReference>
<dbReference type="PANTHER" id="PTHR35563:SF2">
    <property type="entry name" value="BARREL METAL-DEPENDENT HYDROLASE, PUTATIVE (AFU_ORTHOLOGUE AFUA_1G16240)-RELATED"/>
    <property type="match status" value="1"/>
</dbReference>
<protein>
    <submittedName>
        <fullName evidence="2">Amidohydrolase family protein</fullName>
    </submittedName>
</protein>
<dbReference type="InterPro" id="IPR006680">
    <property type="entry name" value="Amidohydro-rel"/>
</dbReference>
<dbReference type="Proteomes" id="UP000320717">
    <property type="component" value="Chromosome"/>
</dbReference>
<dbReference type="Pfam" id="PF04909">
    <property type="entry name" value="Amidohydro_2"/>
    <property type="match status" value="1"/>
</dbReference>
<evidence type="ECO:0000313" key="3">
    <source>
        <dbReference type="Proteomes" id="UP000320717"/>
    </source>
</evidence>
<evidence type="ECO:0000313" key="2">
    <source>
        <dbReference type="EMBL" id="QDY66069.1"/>
    </source>
</evidence>
<reference evidence="2 3" key="1">
    <citation type="submission" date="2019-07" db="EMBL/GenBank/DDBJ databases">
        <title>Complete Genome Sequence of drought tolerant Plant Growth-Promoting Rhizobacterium Glutamicibacter halophytocola DR408.</title>
        <authorList>
            <person name="Nishu S.D."/>
            <person name="Lee T.K."/>
        </authorList>
    </citation>
    <scope>NUCLEOTIDE SEQUENCE [LARGE SCALE GENOMIC DNA]</scope>
    <source>
        <strain evidence="2 3">DR408</strain>
    </source>
</reference>
<organism evidence="2 3">
    <name type="scientific">Glutamicibacter halophytocola</name>
    <dbReference type="NCBI Taxonomy" id="1933880"/>
    <lineage>
        <taxon>Bacteria</taxon>
        <taxon>Bacillati</taxon>
        <taxon>Actinomycetota</taxon>
        <taxon>Actinomycetes</taxon>
        <taxon>Micrococcales</taxon>
        <taxon>Micrococcaceae</taxon>
        <taxon>Glutamicibacter</taxon>
    </lineage>
</organism>
<evidence type="ECO:0000259" key="1">
    <source>
        <dbReference type="Pfam" id="PF04909"/>
    </source>
</evidence>
<name>A0ABX5Y7H7_9MICC</name>
<dbReference type="PANTHER" id="PTHR35563">
    <property type="entry name" value="BARREL METAL-DEPENDENT HYDROLASE, PUTATIVE (AFU_ORTHOLOGUE AFUA_1G16240)-RELATED"/>
    <property type="match status" value="1"/>
</dbReference>
<sequence>MHMPHAHIFEPGLPVAADARYVPDYAATLGDYLGVLDAHSMSHGVLVQPSFLGTDNSYLLEALARHPERLRGVIVVDDYKLERELSEERVRHLDAAGVRGVRLNLLGKPLPQISGASWQLVGRIMQRHGWHLEIQASAQQWVTLGPALVQWPALLVIDHLRLPDAAVPEGRAAVLQLAVRDSAWVKVSGCYRSTLEGASSMVAELLAAGAGERMVFGSDWPFTRHEDNDFGQLKAWDREAVGADHFQQLFSDNASRLFALS</sequence>